<dbReference type="EC" id="3.4.19.3" evidence="9"/>
<dbReference type="RefSeq" id="WP_150045487.1">
    <property type="nucleotide sequence ID" value="NZ_OW485601.1"/>
</dbReference>
<evidence type="ECO:0000256" key="6">
    <source>
        <dbReference type="ARBA" id="ARBA00022670"/>
    </source>
</evidence>
<sequence length="217" mass="22194">MSTRTVLVTGFEPFGGEAVNPSMAAVQGLAAAPPPGVALHTLILPVSLARTGPALRAAIAGLRPDVVIATGQAGGRAEISVERVAINVNDFRVPDNDGAQPTDAPVVATGPAAYFATIPVKSVVARLHASGIPAQLSNSAGTHLCNHTLYLLGHLAATEQPGLRGGFLHLPWLPEQVVRHPGQPSMGLPTLVLALKTAITAACETADDLRVAMGATH</sequence>
<evidence type="ECO:0000313" key="12">
    <source>
        <dbReference type="Proteomes" id="UP000325255"/>
    </source>
</evidence>
<dbReference type="PIRSF" id="PIRSF015592">
    <property type="entry name" value="Prld-crbxl_pptds"/>
    <property type="match status" value="1"/>
</dbReference>
<dbReference type="NCBIfam" id="NF009676">
    <property type="entry name" value="PRK13197.1"/>
    <property type="match status" value="1"/>
</dbReference>
<evidence type="ECO:0000256" key="5">
    <source>
        <dbReference type="ARBA" id="ARBA00022490"/>
    </source>
</evidence>
<dbReference type="InterPro" id="IPR033693">
    <property type="entry name" value="PGPEP1_Glu_AS"/>
</dbReference>
<protein>
    <recommendedName>
        <fullName evidence="9">Pyrrolidone-carboxylate peptidase</fullName>
        <ecNumber evidence="9">3.4.19.3</ecNumber>
    </recommendedName>
    <alternativeName>
        <fullName evidence="9">5-oxoprolyl-peptidase</fullName>
    </alternativeName>
    <alternativeName>
        <fullName evidence="9">Pyroglutamyl-peptidase I</fullName>
        <shortName evidence="9">PGP-I</shortName>
        <shortName evidence="9">Pyrase</shortName>
    </alternativeName>
</protein>
<keyword evidence="7 9" id="KW-0378">Hydrolase</keyword>
<comment type="subunit">
    <text evidence="9">Homotetramer.</text>
</comment>
<dbReference type="Pfam" id="PF01470">
    <property type="entry name" value="Peptidase_C15"/>
    <property type="match status" value="1"/>
</dbReference>
<dbReference type="InterPro" id="IPR000816">
    <property type="entry name" value="Peptidase_C15"/>
</dbReference>
<comment type="catalytic activity">
    <reaction evidence="1 9 10">
        <text>Release of an N-terminal pyroglutamyl group from a polypeptide, the second amino acid generally not being Pro.</text>
        <dbReference type="EC" id="3.4.19.3"/>
    </reaction>
</comment>
<keyword evidence="12" id="KW-1185">Reference proteome</keyword>
<dbReference type="HAMAP" id="MF_00417">
    <property type="entry name" value="Pyrrolid_peptidase"/>
    <property type="match status" value="1"/>
</dbReference>
<dbReference type="PANTHER" id="PTHR23402">
    <property type="entry name" value="PROTEASE FAMILY C15 PYROGLUTAMYL-PEPTIDASE I-RELATED"/>
    <property type="match status" value="1"/>
</dbReference>
<dbReference type="EMBL" id="VWPK01000090">
    <property type="protein sequence ID" value="KAA5608310.1"/>
    <property type="molecule type" value="Genomic_DNA"/>
</dbReference>
<evidence type="ECO:0000256" key="4">
    <source>
        <dbReference type="ARBA" id="ARBA00006641"/>
    </source>
</evidence>
<comment type="function">
    <text evidence="2 9">Removes 5-oxoproline from various penultimate amino acid residues except L-proline.</text>
</comment>
<dbReference type="GO" id="GO:0016920">
    <property type="term" value="F:pyroglutamyl-peptidase activity"/>
    <property type="evidence" value="ECO:0007669"/>
    <property type="project" value="UniProtKB-UniRule"/>
</dbReference>
<comment type="caution">
    <text evidence="11">The sequence shown here is derived from an EMBL/GenBank/DDBJ whole genome shotgun (WGS) entry which is preliminary data.</text>
</comment>
<dbReference type="PROSITE" id="PS01333">
    <property type="entry name" value="PYRASE_GLU"/>
    <property type="match status" value="1"/>
</dbReference>
<dbReference type="GO" id="GO:0005829">
    <property type="term" value="C:cytosol"/>
    <property type="evidence" value="ECO:0007669"/>
    <property type="project" value="InterPro"/>
</dbReference>
<dbReference type="InterPro" id="IPR036440">
    <property type="entry name" value="Peptidase_C15-like_sf"/>
</dbReference>
<dbReference type="PANTHER" id="PTHR23402:SF1">
    <property type="entry name" value="PYROGLUTAMYL-PEPTIDASE I"/>
    <property type="match status" value="1"/>
</dbReference>
<name>A0A5M6IJ86_9PROT</name>
<feature type="active site" evidence="9">
    <location>
        <position position="169"/>
    </location>
</feature>
<accession>A0A5M6IJ86</accession>
<evidence type="ECO:0000256" key="9">
    <source>
        <dbReference type="HAMAP-Rule" id="MF_00417"/>
    </source>
</evidence>
<evidence type="ECO:0000313" key="11">
    <source>
        <dbReference type="EMBL" id="KAA5608310.1"/>
    </source>
</evidence>
<evidence type="ECO:0000256" key="1">
    <source>
        <dbReference type="ARBA" id="ARBA00001770"/>
    </source>
</evidence>
<dbReference type="FunFam" id="3.40.630.20:FF:000001">
    <property type="entry name" value="Pyrrolidone-carboxylate peptidase"/>
    <property type="match status" value="1"/>
</dbReference>
<evidence type="ECO:0000256" key="2">
    <source>
        <dbReference type="ARBA" id="ARBA00002280"/>
    </source>
</evidence>
<dbReference type="NCBIfam" id="TIGR00504">
    <property type="entry name" value="pyro_pdase"/>
    <property type="match status" value="1"/>
</dbReference>
<keyword evidence="5 9" id="KW-0963">Cytoplasm</keyword>
<comment type="similarity">
    <text evidence="4 9">Belongs to the peptidase C15 family.</text>
</comment>
<evidence type="ECO:0000256" key="3">
    <source>
        <dbReference type="ARBA" id="ARBA00004496"/>
    </source>
</evidence>
<comment type="subcellular location">
    <subcellularLocation>
        <location evidence="3 9">Cytoplasm</location>
    </subcellularLocation>
</comment>
<gene>
    <name evidence="9 11" type="primary">pcp</name>
    <name evidence="11" type="ORF">F1189_29670</name>
</gene>
<organism evidence="11 12">
    <name type="scientific">Rhodovastum atsumiense</name>
    <dbReference type="NCBI Taxonomy" id="504468"/>
    <lineage>
        <taxon>Bacteria</taxon>
        <taxon>Pseudomonadati</taxon>
        <taxon>Pseudomonadota</taxon>
        <taxon>Alphaproteobacteria</taxon>
        <taxon>Acetobacterales</taxon>
        <taxon>Acetobacteraceae</taxon>
        <taxon>Rhodovastum</taxon>
    </lineage>
</organism>
<feature type="active site" evidence="9">
    <location>
        <position position="145"/>
    </location>
</feature>
<dbReference type="InterPro" id="IPR016125">
    <property type="entry name" value="Peptidase_C15-like"/>
</dbReference>
<dbReference type="OrthoDB" id="9779738at2"/>
<dbReference type="PRINTS" id="PR00706">
    <property type="entry name" value="PYROGLUPTASE"/>
</dbReference>
<dbReference type="AlphaFoldDB" id="A0A5M6IJ86"/>
<reference evidence="11 12" key="1">
    <citation type="submission" date="2019-09" db="EMBL/GenBank/DDBJ databases">
        <title>Genome sequence of Rhodovastum atsumiense, a diverse member of the Acetobacteraceae family of non-sulfur purple photosynthetic bacteria.</title>
        <authorList>
            <person name="Meyer T."/>
            <person name="Kyndt J."/>
        </authorList>
    </citation>
    <scope>NUCLEOTIDE SEQUENCE [LARGE SCALE GENOMIC DNA]</scope>
    <source>
        <strain evidence="11 12">DSM 21279</strain>
    </source>
</reference>
<dbReference type="SUPFAM" id="SSF53182">
    <property type="entry name" value="Pyrrolidone carboxyl peptidase (pyroglutamate aminopeptidase)"/>
    <property type="match status" value="1"/>
</dbReference>
<feature type="active site" evidence="9 10">
    <location>
        <position position="82"/>
    </location>
</feature>
<dbReference type="Proteomes" id="UP000325255">
    <property type="component" value="Unassembled WGS sequence"/>
</dbReference>
<dbReference type="InterPro" id="IPR029762">
    <property type="entry name" value="PGP-I_bact-type"/>
</dbReference>
<proteinExistence type="inferred from homology"/>
<dbReference type="GO" id="GO:0006508">
    <property type="term" value="P:proteolysis"/>
    <property type="evidence" value="ECO:0007669"/>
    <property type="project" value="UniProtKB-KW"/>
</dbReference>
<evidence type="ECO:0000256" key="10">
    <source>
        <dbReference type="PROSITE-ProRule" id="PRU10076"/>
    </source>
</evidence>
<dbReference type="Gene3D" id="3.40.630.20">
    <property type="entry name" value="Peptidase C15, pyroglutamyl peptidase I-like"/>
    <property type="match status" value="1"/>
</dbReference>
<evidence type="ECO:0000256" key="7">
    <source>
        <dbReference type="ARBA" id="ARBA00022801"/>
    </source>
</evidence>
<dbReference type="CDD" id="cd00501">
    <property type="entry name" value="Peptidase_C15"/>
    <property type="match status" value="1"/>
</dbReference>
<evidence type="ECO:0000256" key="8">
    <source>
        <dbReference type="ARBA" id="ARBA00022807"/>
    </source>
</evidence>
<keyword evidence="8 9" id="KW-0788">Thiol protease</keyword>
<keyword evidence="6 9" id="KW-0645">Protease</keyword>